<keyword evidence="3" id="KW-1185">Reference proteome</keyword>
<name>A0A024GT53_9STRA</name>
<evidence type="ECO:0000256" key="1">
    <source>
        <dbReference type="SAM" id="Phobius"/>
    </source>
</evidence>
<keyword evidence="1" id="KW-0472">Membrane</keyword>
<comment type="caution">
    <text evidence="2">The sequence shown here is derived from an EMBL/GenBank/DDBJ whole genome shotgun (WGS) entry which is preliminary data.</text>
</comment>
<feature type="transmembrane region" description="Helical" evidence="1">
    <location>
        <begin position="6"/>
        <end position="26"/>
    </location>
</feature>
<keyword evidence="1" id="KW-1133">Transmembrane helix</keyword>
<organism evidence="2 3">
    <name type="scientific">Albugo candida</name>
    <dbReference type="NCBI Taxonomy" id="65357"/>
    <lineage>
        <taxon>Eukaryota</taxon>
        <taxon>Sar</taxon>
        <taxon>Stramenopiles</taxon>
        <taxon>Oomycota</taxon>
        <taxon>Peronosporomycetes</taxon>
        <taxon>Albuginales</taxon>
        <taxon>Albuginaceae</taxon>
        <taxon>Albugo</taxon>
    </lineage>
</organism>
<gene>
    <name evidence="2" type="ORF">BN9_113740</name>
</gene>
<evidence type="ECO:0000313" key="3">
    <source>
        <dbReference type="Proteomes" id="UP000053237"/>
    </source>
</evidence>
<accession>A0A024GT53</accession>
<dbReference type="InParanoid" id="A0A024GT53"/>
<protein>
    <submittedName>
        <fullName evidence="2">Uncharacterized protein</fullName>
    </submittedName>
</protein>
<keyword evidence="1" id="KW-0812">Transmembrane</keyword>
<proteinExistence type="predicted"/>
<dbReference type="EMBL" id="CAIX01000360">
    <property type="protein sequence ID" value="CCI49900.1"/>
    <property type="molecule type" value="Genomic_DNA"/>
</dbReference>
<dbReference type="Proteomes" id="UP000053237">
    <property type="component" value="Unassembled WGS sequence"/>
</dbReference>
<reference evidence="2 3" key="1">
    <citation type="submission" date="2012-05" db="EMBL/GenBank/DDBJ databases">
        <title>Recombination and specialization in a pathogen metapopulation.</title>
        <authorList>
            <person name="Gardiner A."/>
            <person name="Kemen E."/>
            <person name="Schultz-Larsen T."/>
            <person name="MacLean D."/>
            <person name="Van Oosterhout C."/>
            <person name="Jones J.D.G."/>
        </authorList>
    </citation>
    <scope>NUCLEOTIDE SEQUENCE [LARGE SCALE GENOMIC DNA]</scope>
    <source>
        <strain evidence="2 3">Ac Nc2</strain>
    </source>
</reference>
<dbReference type="Pfam" id="PF15879">
    <property type="entry name" value="MWFE"/>
    <property type="match status" value="1"/>
</dbReference>
<sequence length="67" mass="7547">MPYQTLPGIIIMIGAITTMGVGLGWVTRSQARNNGQSKLQLLTDWDRMMDARDRRLRAKGEETVNVN</sequence>
<evidence type="ECO:0000313" key="2">
    <source>
        <dbReference type="EMBL" id="CCI49900.1"/>
    </source>
</evidence>
<dbReference type="InterPro" id="IPR017384">
    <property type="entry name" value="NADH_Ub_cplx-1_asu_su-1"/>
</dbReference>
<dbReference type="AlphaFoldDB" id="A0A024GT53"/>